<protein>
    <recommendedName>
        <fullName evidence="6">Porin</fullName>
    </recommendedName>
</protein>
<dbReference type="KEGG" id="asq:AVL57_05365"/>
<evidence type="ECO:0000313" key="5">
    <source>
        <dbReference type="Proteomes" id="UP001170717"/>
    </source>
</evidence>
<feature type="chain" id="PRO_5043914029" description="Porin" evidence="1">
    <location>
        <begin position="24"/>
        <end position="415"/>
    </location>
</feature>
<evidence type="ECO:0000313" key="4">
    <source>
        <dbReference type="Proteomes" id="UP000056750"/>
    </source>
</evidence>
<reference evidence="3" key="2">
    <citation type="submission" date="2023-07" db="EMBL/GenBank/DDBJ databases">
        <title>Genome content predicts the carbon catabolic preferences of heterotrophic bacteria.</title>
        <authorList>
            <person name="Gralka M."/>
        </authorList>
    </citation>
    <scope>NUCLEOTIDE SEQUENCE</scope>
    <source>
        <strain evidence="3">F2M12</strain>
    </source>
</reference>
<dbReference type="Proteomes" id="UP001170717">
    <property type="component" value="Unassembled WGS sequence"/>
</dbReference>
<proteinExistence type="predicted"/>
<dbReference type="RefSeq" id="WP_057793665.1">
    <property type="nucleotide sequence ID" value="NZ_CAXIBE010000013.1"/>
</dbReference>
<feature type="signal peptide" evidence="1">
    <location>
        <begin position="1"/>
        <end position="23"/>
    </location>
</feature>
<dbReference type="AlphaFoldDB" id="A0AAW7YYM0"/>
<gene>
    <name evidence="2" type="ORF">AVL57_05365</name>
    <name evidence="3" type="ORF">Q4527_02960</name>
</gene>
<evidence type="ECO:0000313" key="3">
    <source>
        <dbReference type="EMBL" id="MDO6576329.1"/>
    </source>
</evidence>
<name>A0AAW7YYM0_9ALTE</name>
<reference evidence="2 4" key="1">
    <citation type="submission" date="2015-12" db="EMBL/GenBank/DDBJ databases">
        <title>Intraspecies pangenome expansion in the marine bacterium Alteromonas.</title>
        <authorList>
            <person name="Lopez-Perez M."/>
            <person name="Rodriguez-Valera F."/>
        </authorList>
    </citation>
    <scope>NUCLEOTIDE SEQUENCE [LARGE SCALE GENOMIC DNA]</scope>
    <source>
        <strain evidence="2 4">LMG 21861</strain>
    </source>
</reference>
<evidence type="ECO:0000256" key="1">
    <source>
        <dbReference type="SAM" id="SignalP"/>
    </source>
</evidence>
<sequence length="415" mass="46815">MIKKQFSLIAIMMSLLTTFSVLAEQEKLKISGFGTLASATADTRTYQFRTDRSQAESAKKDGLAFKPLSLIGLQVDYSFSANLDFVGQFVYREQDEQNLDSIAQMAFLRYGITPSWQLRAGRLAADIFHFSDTRDVSIAYPWVKVPTEVYGIVPARSFDGADISYLKPYRDFNLKIKTFWGQGESDYTRNDYSPVIFNDLRSVGIELASFDWSVAFKHTRIEAENDNADIALVTSGVEQLQQFWSGATAFADSLSLRGASIQYTSVYLNRFLGDWEVSGELSHIDSDSIALRPSLNGFVNISYFHGAHTFYGLYSFAKTDAYFLREEQPNFPINANTAELAVFVEEVASTLAHYQQSFSLGWRWDVKENLAFKVQVERTDIEARGSGLRAREGLVVDDDEDNIAHTLFLALNFSF</sequence>
<dbReference type="EMBL" id="JAUOQI010000002">
    <property type="protein sequence ID" value="MDO6576329.1"/>
    <property type="molecule type" value="Genomic_DNA"/>
</dbReference>
<organism evidence="3 5">
    <name type="scientific">Alteromonas stellipolaris</name>
    <dbReference type="NCBI Taxonomy" id="233316"/>
    <lineage>
        <taxon>Bacteria</taxon>
        <taxon>Pseudomonadati</taxon>
        <taxon>Pseudomonadota</taxon>
        <taxon>Gammaproteobacteria</taxon>
        <taxon>Alteromonadales</taxon>
        <taxon>Alteromonadaceae</taxon>
        <taxon>Alteromonas/Salinimonas group</taxon>
        <taxon>Alteromonas</taxon>
    </lineage>
</organism>
<evidence type="ECO:0008006" key="6">
    <source>
        <dbReference type="Google" id="ProtNLM"/>
    </source>
</evidence>
<accession>A0AAW7YYM0</accession>
<keyword evidence="4" id="KW-1185">Reference proteome</keyword>
<dbReference type="EMBL" id="CP013926">
    <property type="protein sequence ID" value="AMJ73451.1"/>
    <property type="molecule type" value="Genomic_DNA"/>
</dbReference>
<dbReference type="SUPFAM" id="SSF56935">
    <property type="entry name" value="Porins"/>
    <property type="match status" value="1"/>
</dbReference>
<dbReference type="Proteomes" id="UP000056750">
    <property type="component" value="Chromosome"/>
</dbReference>
<keyword evidence="1" id="KW-0732">Signal</keyword>
<evidence type="ECO:0000313" key="2">
    <source>
        <dbReference type="EMBL" id="AMJ73451.1"/>
    </source>
</evidence>